<feature type="transmembrane region" description="Helical" evidence="9">
    <location>
        <begin position="87"/>
        <end position="109"/>
    </location>
</feature>
<reference evidence="11" key="2">
    <citation type="submission" date="2020-08" db="EMBL/GenBank/DDBJ databases">
        <authorList>
            <person name="Kikuchi T."/>
        </authorList>
    </citation>
    <scope>NUCLEOTIDE SEQUENCE</scope>
    <source>
        <strain evidence="10">Ka4C1</strain>
    </source>
</reference>
<gene>
    <name evidence="10" type="ORF">BXYJ_LOCUS12077</name>
</gene>
<dbReference type="SUPFAM" id="SSF81338">
    <property type="entry name" value="Aquaporin-like"/>
    <property type="match status" value="1"/>
</dbReference>
<keyword evidence="5 9" id="KW-1133">Transmembrane helix</keyword>
<dbReference type="InterPro" id="IPR023271">
    <property type="entry name" value="Aquaporin-like"/>
</dbReference>
<evidence type="ECO:0000256" key="6">
    <source>
        <dbReference type="ARBA" id="ARBA00023136"/>
    </source>
</evidence>
<comment type="function">
    <text evidence="7">Aquaglyceroporin that may modulate the water content and osmolytes during anhydrobiosis.</text>
</comment>
<protein>
    <submittedName>
        <fullName evidence="10">(pine wood nematode) hypothetical protein</fullName>
    </submittedName>
</protein>
<dbReference type="GO" id="GO:0005886">
    <property type="term" value="C:plasma membrane"/>
    <property type="evidence" value="ECO:0007669"/>
    <property type="project" value="TreeGrafter"/>
</dbReference>
<dbReference type="GO" id="GO:0015254">
    <property type="term" value="F:glycerol channel activity"/>
    <property type="evidence" value="ECO:0007669"/>
    <property type="project" value="TreeGrafter"/>
</dbReference>
<dbReference type="AlphaFoldDB" id="A0A1I7SFQ6"/>
<evidence type="ECO:0000256" key="4">
    <source>
        <dbReference type="ARBA" id="ARBA00022692"/>
    </source>
</evidence>
<dbReference type="Proteomes" id="UP000582659">
    <property type="component" value="Unassembled WGS sequence"/>
</dbReference>
<reference evidence="14" key="1">
    <citation type="submission" date="2016-11" db="UniProtKB">
        <authorList>
            <consortium name="WormBaseParasite"/>
        </authorList>
    </citation>
    <scope>IDENTIFICATION</scope>
</reference>
<feature type="transmembrane region" description="Helical" evidence="9">
    <location>
        <begin position="47"/>
        <end position="75"/>
    </location>
</feature>
<feature type="transmembrane region" description="Helical" evidence="9">
    <location>
        <begin position="7"/>
        <end position="35"/>
    </location>
</feature>
<evidence type="ECO:0000256" key="3">
    <source>
        <dbReference type="ARBA" id="ARBA00022448"/>
    </source>
</evidence>
<feature type="transmembrane region" description="Helical" evidence="9">
    <location>
        <begin position="226"/>
        <end position="248"/>
    </location>
</feature>
<dbReference type="PRINTS" id="PR00783">
    <property type="entry name" value="MINTRINSICP"/>
</dbReference>
<dbReference type="EMBL" id="CAJFDI010000005">
    <property type="protein sequence ID" value="CAD5231986.1"/>
    <property type="molecule type" value="Genomic_DNA"/>
</dbReference>
<evidence type="ECO:0000313" key="13">
    <source>
        <dbReference type="Proteomes" id="UP000659654"/>
    </source>
</evidence>
<evidence type="ECO:0000256" key="5">
    <source>
        <dbReference type="ARBA" id="ARBA00022989"/>
    </source>
</evidence>
<comment type="subcellular location">
    <subcellularLocation>
        <location evidence="1">Membrane</location>
        <topology evidence="1">Multi-pass membrane protein</topology>
    </subcellularLocation>
</comment>
<evidence type="ECO:0000256" key="8">
    <source>
        <dbReference type="RuleBase" id="RU000477"/>
    </source>
</evidence>
<evidence type="ECO:0000256" key="7">
    <source>
        <dbReference type="ARBA" id="ARBA00045280"/>
    </source>
</evidence>
<dbReference type="Proteomes" id="UP000659654">
    <property type="component" value="Unassembled WGS sequence"/>
</dbReference>
<dbReference type="InterPro" id="IPR050363">
    <property type="entry name" value="MIP/Aquaporin"/>
</dbReference>
<dbReference type="PANTHER" id="PTHR43829">
    <property type="entry name" value="AQUAPORIN OR AQUAGLYCEROPORIN RELATED"/>
    <property type="match status" value="1"/>
</dbReference>
<evidence type="ECO:0000313" key="14">
    <source>
        <dbReference type="WBParaSite" id="BXY_1186800.1"/>
    </source>
</evidence>
<evidence type="ECO:0000256" key="2">
    <source>
        <dbReference type="ARBA" id="ARBA00006175"/>
    </source>
</evidence>
<comment type="similarity">
    <text evidence="2 8">Belongs to the MIP/aquaporin (TC 1.A.8) family.</text>
</comment>
<evidence type="ECO:0000256" key="1">
    <source>
        <dbReference type="ARBA" id="ARBA00004141"/>
    </source>
</evidence>
<keyword evidence="3 8" id="KW-0813">Transport</keyword>
<feature type="transmembrane region" description="Helical" evidence="9">
    <location>
        <begin position="171"/>
        <end position="189"/>
    </location>
</feature>
<dbReference type="EMBL" id="CAJFCV020000005">
    <property type="protein sequence ID" value="CAG9123684.1"/>
    <property type="molecule type" value="Genomic_DNA"/>
</dbReference>
<evidence type="ECO:0000256" key="9">
    <source>
        <dbReference type="SAM" id="Phobius"/>
    </source>
</evidence>
<keyword evidence="4 8" id="KW-0812">Transmembrane</keyword>
<dbReference type="Gene3D" id="1.20.1080.10">
    <property type="entry name" value="Glycerol uptake facilitator protein"/>
    <property type="match status" value="1"/>
</dbReference>
<name>A0A1I7SFQ6_BURXY</name>
<dbReference type="WBParaSite" id="BXY_1186800.1">
    <property type="protein sequence ID" value="BXY_1186800.1"/>
    <property type="gene ID" value="BXY_1186800"/>
</dbReference>
<feature type="transmembrane region" description="Helical" evidence="9">
    <location>
        <begin position="144"/>
        <end position="164"/>
    </location>
</feature>
<dbReference type="OrthoDB" id="3222at2759"/>
<dbReference type="eggNOG" id="KOG0224">
    <property type="taxonomic scope" value="Eukaryota"/>
</dbReference>
<evidence type="ECO:0000313" key="12">
    <source>
        <dbReference type="Proteomes" id="UP000095284"/>
    </source>
</evidence>
<dbReference type="Pfam" id="PF00230">
    <property type="entry name" value="MIP"/>
    <property type="match status" value="1"/>
</dbReference>
<keyword evidence="13" id="KW-1185">Reference proteome</keyword>
<keyword evidence="6 9" id="KW-0472">Membrane</keyword>
<organism evidence="12 14">
    <name type="scientific">Bursaphelenchus xylophilus</name>
    <name type="common">Pinewood nematode worm</name>
    <name type="synonym">Aphelenchoides xylophilus</name>
    <dbReference type="NCBI Taxonomy" id="6326"/>
    <lineage>
        <taxon>Eukaryota</taxon>
        <taxon>Metazoa</taxon>
        <taxon>Ecdysozoa</taxon>
        <taxon>Nematoda</taxon>
        <taxon>Chromadorea</taxon>
        <taxon>Rhabditida</taxon>
        <taxon>Tylenchina</taxon>
        <taxon>Tylenchomorpha</taxon>
        <taxon>Aphelenchoidea</taxon>
        <taxon>Aphelenchoididae</taxon>
        <taxon>Bursaphelenchus</taxon>
    </lineage>
</organism>
<dbReference type="GO" id="GO:0015250">
    <property type="term" value="F:water channel activity"/>
    <property type="evidence" value="ECO:0007669"/>
    <property type="project" value="TreeGrafter"/>
</dbReference>
<evidence type="ECO:0000313" key="11">
    <source>
        <dbReference type="EMBL" id="CAG9123684.1"/>
    </source>
</evidence>
<dbReference type="PANTHER" id="PTHR43829:SF9">
    <property type="entry name" value="AQUAPORIN-9"/>
    <property type="match status" value="1"/>
</dbReference>
<sequence>MSRRILGVFYLGLLELIRSAVFIFFGSSICAQNILKRNLNDNSVVCIGWGVAYFISSIIAINKQGSSVFSITALYHFWNKKISKGEFFLSIIGQVVGAFVGACLAWALVYEAVFQLDKGNHMLTGPLRTAQIFAGYPSLHQSTINAFFAEIVSSFLFVFIISVVENSVRNVILSKFIHGVTLIIILLSLDFNSTTTINPAREIGSRAASYIFGYNEKVFSFRSSKWLLIVTMGPVLGSLLAMCAFNLLRLCSTSKKVNNVRSKGTQASPHVYGVHFDNLHSRML</sequence>
<dbReference type="SMR" id="A0A1I7SFQ6"/>
<dbReference type="Proteomes" id="UP000095284">
    <property type="component" value="Unplaced"/>
</dbReference>
<dbReference type="InterPro" id="IPR000425">
    <property type="entry name" value="MIP"/>
</dbReference>
<accession>A0A1I7SFQ6</accession>
<proteinExistence type="inferred from homology"/>
<evidence type="ECO:0000313" key="10">
    <source>
        <dbReference type="EMBL" id="CAD5231986.1"/>
    </source>
</evidence>